<reference evidence="3" key="1">
    <citation type="submission" date="2018-06" db="EMBL/GenBank/DDBJ databases">
        <authorList>
            <person name="Zhirakovskaya E."/>
        </authorList>
    </citation>
    <scope>NUCLEOTIDE SEQUENCE</scope>
</reference>
<dbReference type="InterPro" id="IPR011990">
    <property type="entry name" value="TPR-like_helical_dom_sf"/>
</dbReference>
<gene>
    <name evidence="3" type="ORF">MNBD_NITROSPIRAE02-508</name>
</gene>
<keyword evidence="1" id="KW-0677">Repeat</keyword>
<dbReference type="InterPro" id="IPR013105">
    <property type="entry name" value="TPR_2"/>
</dbReference>
<dbReference type="Gene3D" id="1.25.40.10">
    <property type="entry name" value="Tetratricopeptide repeat domain"/>
    <property type="match status" value="1"/>
</dbReference>
<evidence type="ECO:0000313" key="3">
    <source>
        <dbReference type="EMBL" id="VAX28947.1"/>
    </source>
</evidence>
<proteinExistence type="predicted"/>
<dbReference type="GO" id="GO:0016757">
    <property type="term" value="F:glycosyltransferase activity"/>
    <property type="evidence" value="ECO:0007669"/>
    <property type="project" value="TreeGrafter"/>
</dbReference>
<organism evidence="3">
    <name type="scientific">hydrothermal vent metagenome</name>
    <dbReference type="NCBI Taxonomy" id="652676"/>
    <lineage>
        <taxon>unclassified sequences</taxon>
        <taxon>metagenomes</taxon>
        <taxon>ecological metagenomes</taxon>
    </lineage>
</organism>
<dbReference type="AlphaFoldDB" id="A0A3B1DJZ5"/>
<dbReference type="Pfam" id="PF07719">
    <property type="entry name" value="TPR_2"/>
    <property type="match status" value="1"/>
</dbReference>
<keyword evidence="2" id="KW-0802">TPR repeat</keyword>
<evidence type="ECO:0000256" key="2">
    <source>
        <dbReference type="ARBA" id="ARBA00022803"/>
    </source>
</evidence>
<dbReference type="GO" id="GO:0006493">
    <property type="term" value="P:protein O-linked glycosylation"/>
    <property type="evidence" value="ECO:0007669"/>
    <property type="project" value="TreeGrafter"/>
</dbReference>
<accession>A0A3B1DJZ5</accession>
<dbReference type="Pfam" id="PF13432">
    <property type="entry name" value="TPR_16"/>
    <property type="match status" value="1"/>
</dbReference>
<dbReference type="PANTHER" id="PTHR44998">
    <property type="match status" value="1"/>
</dbReference>
<dbReference type="PROSITE" id="PS50005">
    <property type="entry name" value="TPR"/>
    <property type="match status" value="2"/>
</dbReference>
<sequence length="199" mass="22365">MRKNALINIAVPFSVQGCLRSKGFPLLVILVVMLFVSSCKEKSDTPTEIPPLEGLSHSSVSVDSDIERLRDIVRKEPADLNVRIELGNLLMDTGRFREAIEVYEKILEINPGNVDVRVDLGTCYRNSGDPERAAGEYRKALSYDPKNPYAHRNLGIVLAYDLGRTEEAIAEFETYLELAPDVSDTRKVEQAIRELKERS</sequence>
<dbReference type="SUPFAM" id="SSF48452">
    <property type="entry name" value="TPR-like"/>
    <property type="match status" value="1"/>
</dbReference>
<dbReference type="SMART" id="SM00028">
    <property type="entry name" value="TPR"/>
    <property type="match status" value="3"/>
</dbReference>
<dbReference type="PANTHER" id="PTHR44998:SF1">
    <property type="entry name" value="UDP-N-ACETYLGLUCOSAMINE--PEPTIDE N-ACETYLGLUCOSAMINYLTRANSFERASE 110 KDA SUBUNIT"/>
    <property type="match status" value="1"/>
</dbReference>
<dbReference type="InterPro" id="IPR019734">
    <property type="entry name" value="TPR_rpt"/>
</dbReference>
<dbReference type="PROSITE" id="PS51257">
    <property type="entry name" value="PROKAR_LIPOPROTEIN"/>
    <property type="match status" value="1"/>
</dbReference>
<name>A0A3B1DJZ5_9ZZZZ</name>
<dbReference type="EMBL" id="UOGH01000102">
    <property type="protein sequence ID" value="VAX28947.1"/>
    <property type="molecule type" value="Genomic_DNA"/>
</dbReference>
<protein>
    <submittedName>
        <fullName evidence="3">Uncharacterized protein</fullName>
    </submittedName>
</protein>
<dbReference type="PROSITE" id="PS50293">
    <property type="entry name" value="TPR_REGION"/>
    <property type="match status" value="1"/>
</dbReference>
<evidence type="ECO:0000256" key="1">
    <source>
        <dbReference type="ARBA" id="ARBA00022737"/>
    </source>
</evidence>